<organism evidence="3">
    <name type="scientific">Amphimedon queenslandica</name>
    <name type="common">Sponge</name>
    <dbReference type="NCBI Taxonomy" id="400682"/>
    <lineage>
        <taxon>Eukaryota</taxon>
        <taxon>Metazoa</taxon>
        <taxon>Porifera</taxon>
        <taxon>Demospongiae</taxon>
        <taxon>Heteroscleromorpha</taxon>
        <taxon>Haplosclerida</taxon>
        <taxon>Niphatidae</taxon>
        <taxon>Amphimedon</taxon>
    </lineage>
</organism>
<feature type="transmembrane region" description="Helical" evidence="2">
    <location>
        <begin position="193"/>
        <end position="217"/>
    </location>
</feature>
<dbReference type="AlphaFoldDB" id="A0A1X7USD1"/>
<keyword evidence="4" id="KW-1185">Reference proteome</keyword>
<protein>
    <recommendedName>
        <fullName evidence="5">DUF4190 domain-containing protein</fullName>
    </recommendedName>
</protein>
<dbReference type="Proteomes" id="UP000007879">
    <property type="component" value="Unassembled WGS sequence"/>
</dbReference>
<sequence length="275" mass="30774">MSGISTDNGSQDRTNSSCSSIERIEEEARRNETTNRSTPASTQNRREAPTRQESTLTRGTLDVTTRQASTIGRDTRDTSFNDPRGAVSADGEDQDHGNRRRQQRIIDPVDYSTPPPPYPGLHRTLSAQERAATRRHAPVHNVLQHSSTVPVIGRHSNPTRFRSTNPNLIPSIYHQEEDPNARYARQMTTSLCLLVTCVAICNIGSLFFTIPAVLCAWKAVQASMNDQYRKAEKRRNISILFFWIGVVQFVILLLLISLIVAIFLLIEDGVLSFNG</sequence>
<evidence type="ECO:0000256" key="1">
    <source>
        <dbReference type="SAM" id="MobiDB-lite"/>
    </source>
</evidence>
<evidence type="ECO:0000313" key="3">
    <source>
        <dbReference type="EnsemblMetazoa" id="Aqu2.1.30900_001"/>
    </source>
</evidence>
<reference evidence="3" key="2">
    <citation type="submission" date="2017-05" db="UniProtKB">
        <authorList>
            <consortium name="EnsemblMetazoa"/>
        </authorList>
    </citation>
    <scope>IDENTIFICATION</scope>
</reference>
<dbReference type="EnsemblMetazoa" id="XM_019996934.1">
    <property type="protein sequence ID" value="XP_019852493.1"/>
    <property type="gene ID" value="LOC109582276"/>
</dbReference>
<gene>
    <name evidence="3" type="primary">109582276</name>
</gene>
<reference evidence="4" key="1">
    <citation type="journal article" date="2010" name="Nature">
        <title>The Amphimedon queenslandica genome and the evolution of animal complexity.</title>
        <authorList>
            <person name="Srivastava M."/>
            <person name="Simakov O."/>
            <person name="Chapman J."/>
            <person name="Fahey B."/>
            <person name="Gauthier M.E."/>
            <person name="Mitros T."/>
            <person name="Richards G.S."/>
            <person name="Conaco C."/>
            <person name="Dacre M."/>
            <person name="Hellsten U."/>
            <person name="Larroux C."/>
            <person name="Putnam N.H."/>
            <person name="Stanke M."/>
            <person name="Adamska M."/>
            <person name="Darling A."/>
            <person name="Degnan S.M."/>
            <person name="Oakley T.H."/>
            <person name="Plachetzki D.C."/>
            <person name="Zhai Y."/>
            <person name="Adamski M."/>
            <person name="Calcino A."/>
            <person name="Cummins S.F."/>
            <person name="Goodstein D.M."/>
            <person name="Harris C."/>
            <person name="Jackson D.J."/>
            <person name="Leys S.P."/>
            <person name="Shu S."/>
            <person name="Woodcroft B.J."/>
            <person name="Vervoort M."/>
            <person name="Kosik K.S."/>
            <person name="Manning G."/>
            <person name="Degnan B.M."/>
            <person name="Rokhsar D.S."/>
        </authorList>
    </citation>
    <scope>NUCLEOTIDE SEQUENCE [LARGE SCALE GENOMIC DNA]</scope>
</reference>
<proteinExistence type="predicted"/>
<dbReference type="InParanoid" id="A0A1X7USD1"/>
<accession>A0A1X7USD1</accession>
<name>A0A1X7USD1_AMPQE</name>
<keyword evidence="2" id="KW-0472">Membrane</keyword>
<evidence type="ECO:0000256" key="2">
    <source>
        <dbReference type="SAM" id="Phobius"/>
    </source>
</evidence>
<dbReference type="KEGG" id="aqu:109582276"/>
<evidence type="ECO:0000313" key="4">
    <source>
        <dbReference type="Proteomes" id="UP000007879"/>
    </source>
</evidence>
<evidence type="ECO:0008006" key="5">
    <source>
        <dbReference type="Google" id="ProtNLM"/>
    </source>
</evidence>
<keyword evidence="2" id="KW-1133">Transmembrane helix</keyword>
<feature type="compositionally biased region" description="Polar residues" evidence="1">
    <location>
        <begin position="51"/>
        <end position="72"/>
    </location>
</feature>
<feature type="region of interest" description="Disordered" evidence="1">
    <location>
        <begin position="1"/>
        <end position="123"/>
    </location>
</feature>
<dbReference type="EnsemblMetazoa" id="Aqu2.1.30900_001">
    <property type="protein sequence ID" value="Aqu2.1.30900_001"/>
    <property type="gene ID" value="Aqu2.1.30900"/>
</dbReference>
<feature type="compositionally biased region" description="Polar residues" evidence="1">
    <location>
        <begin position="1"/>
        <end position="14"/>
    </location>
</feature>
<keyword evidence="2" id="KW-0812">Transmembrane</keyword>
<feature type="transmembrane region" description="Helical" evidence="2">
    <location>
        <begin position="238"/>
        <end position="266"/>
    </location>
</feature>
<feature type="compositionally biased region" description="Basic and acidic residues" evidence="1">
    <location>
        <begin position="22"/>
        <end position="33"/>
    </location>
</feature>